<name>A0A839GVX9_9BACT</name>
<protein>
    <submittedName>
        <fullName evidence="4">Iron complex transport system substrate-binding protein</fullName>
    </submittedName>
</protein>
<dbReference type="Proteomes" id="UP000563094">
    <property type="component" value="Unassembled WGS sequence"/>
</dbReference>
<feature type="signal peptide" evidence="2">
    <location>
        <begin position="1"/>
        <end position="17"/>
    </location>
</feature>
<dbReference type="Pfam" id="PF01497">
    <property type="entry name" value="Peripla_BP_2"/>
    <property type="match status" value="1"/>
</dbReference>
<dbReference type="AlphaFoldDB" id="A0A839GVX9"/>
<dbReference type="RefSeq" id="WP_343049773.1">
    <property type="nucleotide sequence ID" value="NZ_JACJIQ010000017.1"/>
</dbReference>
<gene>
    <name evidence="4" type="ORF">FHS90_003761</name>
</gene>
<evidence type="ECO:0000313" key="4">
    <source>
        <dbReference type="EMBL" id="MBA9079027.1"/>
    </source>
</evidence>
<dbReference type="GO" id="GO:0071281">
    <property type="term" value="P:cellular response to iron ion"/>
    <property type="evidence" value="ECO:0007669"/>
    <property type="project" value="TreeGrafter"/>
</dbReference>
<keyword evidence="1 2" id="KW-0732">Signal</keyword>
<dbReference type="PANTHER" id="PTHR30535">
    <property type="entry name" value="VITAMIN B12-BINDING PROTEIN"/>
    <property type="match status" value="1"/>
</dbReference>
<sequence>MKYQIIYKAKKSLPLYALCVALFFACESKRQGPATSADATLHTVTDDLGRKVTLPVKPTRILGLAPSMTEMLFAVADTGTIIARTQNCDYPAAALAKPVLNNYPMDYERLLALNPQVVFATEGIISAEVAAQVEKLHIPIYYQAYDSVADVLRGIRDLGRLLQREEQANAVADSLQLRLKALAADSGRAPKPRVLAITWRDPIYVYGRNTILTDKLSFAGARNAVEEKFAQAFPALTREYILKMNPDVIIGGSFDHYEKTFFSLYPELRRINAYKNKRIFDVTDDLLARPSPRVVQSIEELKKVLP</sequence>
<dbReference type="PROSITE" id="PS50983">
    <property type="entry name" value="FE_B12_PBP"/>
    <property type="match status" value="1"/>
</dbReference>
<dbReference type="SUPFAM" id="SSF53807">
    <property type="entry name" value="Helical backbone' metal receptor"/>
    <property type="match status" value="1"/>
</dbReference>
<feature type="domain" description="Fe/B12 periplasmic-binding" evidence="3">
    <location>
        <begin position="60"/>
        <end position="306"/>
    </location>
</feature>
<comment type="caution">
    <text evidence="4">The sequence shown here is derived from an EMBL/GenBank/DDBJ whole genome shotgun (WGS) entry which is preliminary data.</text>
</comment>
<dbReference type="InterPro" id="IPR054828">
    <property type="entry name" value="Vit_B12_bind_prot"/>
</dbReference>
<organism evidence="4 5">
    <name type="scientific">Rufibacter quisquiliarum</name>
    <dbReference type="NCBI Taxonomy" id="1549639"/>
    <lineage>
        <taxon>Bacteria</taxon>
        <taxon>Pseudomonadati</taxon>
        <taxon>Bacteroidota</taxon>
        <taxon>Cytophagia</taxon>
        <taxon>Cytophagales</taxon>
        <taxon>Hymenobacteraceae</taxon>
        <taxon>Rufibacter</taxon>
    </lineage>
</organism>
<dbReference type="NCBIfam" id="NF038402">
    <property type="entry name" value="TroA_like"/>
    <property type="match status" value="1"/>
</dbReference>
<dbReference type="InterPro" id="IPR002491">
    <property type="entry name" value="ABC_transptr_periplasmic_BD"/>
</dbReference>
<accession>A0A839GVX9</accession>
<evidence type="ECO:0000256" key="1">
    <source>
        <dbReference type="ARBA" id="ARBA00022729"/>
    </source>
</evidence>
<dbReference type="Gene3D" id="3.40.50.1980">
    <property type="entry name" value="Nitrogenase molybdenum iron protein domain"/>
    <property type="match status" value="2"/>
</dbReference>
<dbReference type="PROSITE" id="PS51257">
    <property type="entry name" value="PROKAR_LIPOPROTEIN"/>
    <property type="match status" value="1"/>
</dbReference>
<evidence type="ECO:0000256" key="2">
    <source>
        <dbReference type="SAM" id="SignalP"/>
    </source>
</evidence>
<dbReference type="InterPro" id="IPR050902">
    <property type="entry name" value="ABC_Transporter_SBP"/>
</dbReference>
<dbReference type="PANTHER" id="PTHR30535:SF34">
    <property type="entry name" value="MOLYBDATE-BINDING PROTEIN MOLA"/>
    <property type="match status" value="1"/>
</dbReference>
<dbReference type="EMBL" id="JACJIQ010000017">
    <property type="protein sequence ID" value="MBA9079027.1"/>
    <property type="molecule type" value="Genomic_DNA"/>
</dbReference>
<evidence type="ECO:0000313" key="5">
    <source>
        <dbReference type="Proteomes" id="UP000563094"/>
    </source>
</evidence>
<feature type="chain" id="PRO_5032503552" evidence="2">
    <location>
        <begin position="18"/>
        <end position="306"/>
    </location>
</feature>
<reference evidence="4 5" key="1">
    <citation type="submission" date="2020-08" db="EMBL/GenBank/DDBJ databases">
        <title>Genomic Encyclopedia of Type Strains, Phase IV (KMG-IV): sequencing the most valuable type-strain genomes for metagenomic binning, comparative biology and taxonomic classification.</title>
        <authorList>
            <person name="Goeker M."/>
        </authorList>
    </citation>
    <scope>NUCLEOTIDE SEQUENCE [LARGE SCALE GENOMIC DNA]</scope>
    <source>
        <strain evidence="4 5">DSM 29854</strain>
    </source>
</reference>
<evidence type="ECO:0000259" key="3">
    <source>
        <dbReference type="PROSITE" id="PS50983"/>
    </source>
</evidence>
<proteinExistence type="predicted"/>
<keyword evidence="5" id="KW-1185">Reference proteome</keyword>